<accession>A0A7G7WBZ0</accession>
<reference evidence="1 2" key="1">
    <citation type="submission" date="2020-08" db="EMBL/GenBank/DDBJ databases">
        <title>Hymenobacter sp. S2-20-2 genome sequencing.</title>
        <authorList>
            <person name="Jin L."/>
        </authorList>
    </citation>
    <scope>NUCLEOTIDE SEQUENCE [LARGE SCALE GENOMIC DNA]</scope>
    <source>
        <strain evidence="1 2">S2-20-2</strain>
    </source>
</reference>
<dbReference type="AlphaFoldDB" id="A0A7G7WBZ0"/>
<name>A0A7G7WBZ0_9BACT</name>
<evidence type="ECO:0008006" key="3">
    <source>
        <dbReference type="Google" id="ProtNLM"/>
    </source>
</evidence>
<dbReference type="Proteomes" id="UP000515489">
    <property type="component" value="Chromosome"/>
</dbReference>
<dbReference type="KEGG" id="hsk:H4317_08850"/>
<keyword evidence="2" id="KW-1185">Reference proteome</keyword>
<gene>
    <name evidence="1" type="ORF">H4317_08850</name>
</gene>
<sequence>MRELLFVYNANAGVLNGVLDTLHKTLSPATYSCSLCALTYGAFTMRPEWAAFLRQLPVTPIFLHRDELRTQYPELTQWPLPAAFLRNAGGNWEQFLTPAELNQADLASLMALVQQRLPA</sequence>
<proteinExistence type="predicted"/>
<evidence type="ECO:0000313" key="2">
    <source>
        <dbReference type="Proteomes" id="UP000515489"/>
    </source>
</evidence>
<dbReference type="EMBL" id="CP060202">
    <property type="protein sequence ID" value="QNH63883.1"/>
    <property type="molecule type" value="Genomic_DNA"/>
</dbReference>
<dbReference type="RefSeq" id="WP_185889758.1">
    <property type="nucleotide sequence ID" value="NZ_CP060202.1"/>
</dbReference>
<protein>
    <recommendedName>
        <fullName evidence="3">GTPase</fullName>
    </recommendedName>
</protein>
<evidence type="ECO:0000313" key="1">
    <source>
        <dbReference type="EMBL" id="QNH63883.1"/>
    </source>
</evidence>
<organism evidence="1 2">
    <name type="scientific">Hymenobacter sediminicola</name>
    <dbReference type="NCBI Taxonomy" id="2761579"/>
    <lineage>
        <taxon>Bacteria</taxon>
        <taxon>Pseudomonadati</taxon>
        <taxon>Bacteroidota</taxon>
        <taxon>Cytophagia</taxon>
        <taxon>Cytophagales</taxon>
        <taxon>Hymenobacteraceae</taxon>
        <taxon>Hymenobacter</taxon>
    </lineage>
</organism>